<evidence type="ECO:0000313" key="3">
    <source>
        <dbReference type="EMBL" id="CAL6054889.1"/>
    </source>
</evidence>
<dbReference type="AlphaFoldDB" id="A0AA86NKF7"/>
<dbReference type="EMBL" id="CATOUU010000204">
    <property type="protein sequence ID" value="CAI9920807.1"/>
    <property type="molecule type" value="Genomic_DNA"/>
</dbReference>
<name>A0AA86NKF7_9EUKA</name>
<reference evidence="2" key="1">
    <citation type="submission" date="2023-06" db="EMBL/GenBank/DDBJ databases">
        <authorList>
            <person name="Kurt Z."/>
        </authorList>
    </citation>
    <scope>NUCLEOTIDE SEQUENCE</scope>
</reference>
<reference evidence="3 4" key="2">
    <citation type="submission" date="2024-07" db="EMBL/GenBank/DDBJ databases">
        <authorList>
            <person name="Akdeniz Z."/>
        </authorList>
    </citation>
    <scope>NUCLEOTIDE SEQUENCE [LARGE SCALE GENOMIC DNA]</scope>
</reference>
<sequence length="670" mass="78430">MNQFVNAYQTDIYIAQLPETAQNIKYCYILIDGANNSQQSESRTQITDQNDNNLLIKPGHYFIIKFGQEYLMPYIQNQNGCIKLKFEQNVSGKWIPDFDFEKFMANDQDFISALKSYRNSSTEKIEMLKIGDQRMTKGKKDQIMKYFRNNNDGFSMIQEYNRKQTIQRIKQSMSKLYIKIKHYYGTGNCIRVKVIDEFGNNKLLYGDYYVLQVGNEYCFYTQLIVGEKFQLTFSDSVDFEWIPDFPIDLDSTTGIQIIRRGEYYPSNKYYFKDYDCSVEVEVTGRITIRAVSSPHNDLEYNSPDFKQIANIKRHEKLTITKLRDDFGFTKYKGKECWICIRFVTQLGSEGGCDCDDCKKRFLKQQPCQIYYPSSTNPVIRNAILNEQIMYQIYDQYMMCICAHCQQIKQQSFELSINPKFDAIQQFYQKNGRCVNITDVTTFINENFQENYTVEQIQKRFATTLLPKTRKLIPQEMADELKPIASSIFPDQITIVKQAIAQHMTTFMKEYNMQSVKDNMKNWITRNKTPIIQRQSEEEISTRIRIIVEKYSKPNQEETQPQENLALCDLSNTLQSEINSDNTTRSQPTLINQHSPIQSGTQCNCQNTLCNHRKTVPSPNTQQMRQTENEQMTNSSIDSQEVQIVQTSSISNYYQEDVQEPSCCQLFTNIQ</sequence>
<dbReference type="EMBL" id="CAXDID020000204">
    <property type="protein sequence ID" value="CAL6054889.1"/>
    <property type="molecule type" value="Genomic_DNA"/>
</dbReference>
<keyword evidence="4" id="KW-1185">Reference proteome</keyword>
<accession>A0AA86NKF7</accession>
<organism evidence="2">
    <name type="scientific">Hexamita inflata</name>
    <dbReference type="NCBI Taxonomy" id="28002"/>
    <lineage>
        <taxon>Eukaryota</taxon>
        <taxon>Metamonada</taxon>
        <taxon>Diplomonadida</taxon>
        <taxon>Hexamitidae</taxon>
        <taxon>Hexamitinae</taxon>
        <taxon>Hexamita</taxon>
    </lineage>
</organism>
<evidence type="ECO:0000256" key="1">
    <source>
        <dbReference type="SAM" id="MobiDB-lite"/>
    </source>
</evidence>
<feature type="region of interest" description="Disordered" evidence="1">
    <location>
        <begin position="577"/>
        <end position="596"/>
    </location>
</feature>
<dbReference type="Proteomes" id="UP001642409">
    <property type="component" value="Unassembled WGS sequence"/>
</dbReference>
<protein>
    <submittedName>
        <fullName evidence="3">Hypothetical_protein</fullName>
    </submittedName>
</protein>
<evidence type="ECO:0000313" key="2">
    <source>
        <dbReference type="EMBL" id="CAI9920807.1"/>
    </source>
</evidence>
<gene>
    <name evidence="3" type="ORF">HINF_LOCUS46281</name>
    <name evidence="2" type="ORF">HINF_LOCUS8452</name>
</gene>
<proteinExistence type="predicted"/>
<feature type="region of interest" description="Disordered" evidence="1">
    <location>
        <begin position="614"/>
        <end position="637"/>
    </location>
</feature>
<comment type="caution">
    <text evidence="2">The sequence shown here is derived from an EMBL/GenBank/DDBJ whole genome shotgun (WGS) entry which is preliminary data.</text>
</comment>
<feature type="compositionally biased region" description="Polar residues" evidence="1">
    <location>
        <begin position="616"/>
        <end position="637"/>
    </location>
</feature>
<evidence type="ECO:0000313" key="4">
    <source>
        <dbReference type="Proteomes" id="UP001642409"/>
    </source>
</evidence>